<dbReference type="EMBL" id="CAJEWN010000003">
    <property type="protein sequence ID" value="CAD2125144.1"/>
    <property type="molecule type" value="Genomic_DNA"/>
</dbReference>
<comment type="caution">
    <text evidence="2">The sequence shown here is derived from an EMBL/GenBank/DDBJ whole genome shotgun (WGS) entry which is preliminary data.</text>
</comment>
<dbReference type="Proteomes" id="UP000580250">
    <property type="component" value="Unassembled WGS sequence"/>
</dbReference>
<dbReference type="AlphaFoldDB" id="A0A6V7TKM3"/>
<gene>
    <name evidence="2" type="ORF">MENT_LOCUS1079</name>
</gene>
<evidence type="ECO:0000256" key="1">
    <source>
        <dbReference type="SAM" id="MobiDB-lite"/>
    </source>
</evidence>
<evidence type="ECO:0000313" key="3">
    <source>
        <dbReference type="Proteomes" id="UP000580250"/>
    </source>
</evidence>
<protein>
    <submittedName>
        <fullName evidence="2">Uncharacterized protein</fullName>
    </submittedName>
</protein>
<evidence type="ECO:0000313" key="2">
    <source>
        <dbReference type="EMBL" id="CAD2125144.1"/>
    </source>
</evidence>
<organism evidence="2 3">
    <name type="scientific">Meloidogyne enterolobii</name>
    <name type="common">Root-knot nematode worm</name>
    <name type="synonym">Meloidogyne mayaguensis</name>
    <dbReference type="NCBI Taxonomy" id="390850"/>
    <lineage>
        <taxon>Eukaryota</taxon>
        <taxon>Metazoa</taxon>
        <taxon>Ecdysozoa</taxon>
        <taxon>Nematoda</taxon>
        <taxon>Chromadorea</taxon>
        <taxon>Rhabditida</taxon>
        <taxon>Tylenchina</taxon>
        <taxon>Tylenchomorpha</taxon>
        <taxon>Tylenchoidea</taxon>
        <taxon>Meloidogynidae</taxon>
        <taxon>Meloidogyninae</taxon>
        <taxon>Meloidogyne</taxon>
    </lineage>
</organism>
<name>A0A6V7TKM3_MELEN</name>
<sequence length="143" mass="16411">MVRTYSFNPSTQSNIILNGRGITPLPSLSSASTSLRSMTEKAQTTAGHTPRRIKKEQQQQQIPFQDNQNSFKINYSQMNGNNNFFEEVPFKQKQQQSPIVIEEEQTTLFGIRSILINGQRFFQPLDIPSSNQNQQKINKHLQL</sequence>
<reference evidence="2 3" key="1">
    <citation type="submission" date="2020-08" db="EMBL/GenBank/DDBJ databases">
        <authorList>
            <person name="Koutsovoulos G."/>
            <person name="Danchin GJ E."/>
        </authorList>
    </citation>
    <scope>NUCLEOTIDE SEQUENCE [LARGE SCALE GENOMIC DNA]</scope>
</reference>
<proteinExistence type="predicted"/>
<dbReference type="OrthoDB" id="5876812at2759"/>
<feature type="region of interest" description="Disordered" evidence="1">
    <location>
        <begin position="35"/>
        <end position="63"/>
    </location>
</feature>
<accession>A0A6V7TKM3</accession>